<sequence length="535" mass="60005">MNQPDDPAALTSLWQYHQRSKHHLQRYAAGPDSIDWDQQPDPFRRYDGCELIHLPLQADAEVFPWAAVWLPCVFEARSSSLISLSLLLEQSLALSAWKQYGSSRWSLRCNPSSGNLHPTETTLLLAGIDGLADGVYHYRPDLHALELRARLGQPFPYRGIWLGFSSLIWREAWKYGERAWRYCQHDVGHARAAVAFAARTLGWSLAPVRLDDTSLERLLGLAAIVAPAEPECADCLLALGPDSVAVDSATLVQAWLTALADVEWQGRASVVDVRHLYQWPVLDDAVQLARIADTTSPQVADELSEWPTPLVSHSDHTAARLIRQRRSAQAFDRQTLMPQADFFTLLDHSLPRPTLAPWHSLAHNGAVHLLLFVHRVEGLPSGLYALPRNGAALADLQQTLREEFQWQRVEQAPAHLPLYCLLEAKAERTAARLSCQQAIAADSCFSLAMLADLQPMAEQPWWYRECLQEAGAIGQQLYLDAEACGFRGTGIGCFYDDAVHELLGLTDERWQSLYHFTVGAALHDPRIVSWPPYRR</sequence>
<proteinExistence type="predicted"/>
<organism evidence="2 3">
    <name type="scientific">Parathalassolituus penaei</name>
    <dbReference type="NCBI Taxonomy" id="2997323"/>
    <lineage>
        <taxon>Bacteria</taxon>
        <taxon>Pseudomonadati</taxon>
        <taxon>Pseudomonadota</taxon>
        <taxon>Gammaproteobacteria</taxon>
        <taxon>Oceanospirillales</taxon>
        <taxon>Oceanospirillaceae</taxon>
        <taxon>Parathalassolituus</taxon>
    </lineage>
</organism>
<gene>
    <name evidence="2" type="ORF">OUO13_10535</name>
</gene>
<dbReference type="GO" id="GO:0016491">
    <property type="term" value="F:oxidoreductase activity"/>
    <property type="evidence" value="ECO:0007669"/>
    <property type="project" value="InterPro"/>
</dbReference>
<dbReference type="Proteomes" id="UP001150830">
    <property type="component" value="Unassembled WGS sequence"/>
</dbReference>
<dbReference type="InterPro" id="IPR000415">
    <property type="entry name" value="Nitroreductase-like"/>
</dbReference>
<dbReference type="CDD" id="cd02142">
    <property type="entry name" value="McbC_SagB-like_oxidoreductase"/>
    <property type="match status" value="2"/>
</dbReference>
<dbReference type="AlphaFoldDB" id="A0A9X3EEC4"/>
<evidence type="ECO:0000259" key="1">
    <source>
        <dbReference type="Pfam" id="PF00881"/>
    </source>
</evidence>
<evidence type="ECO:0000313" key="3">
    <source>
        <dbReference type="Proteomes" id="UP001150830"/>
    </source>
</evidence>
<dbReference type="PANTHER" id="PTHR42741:SF3">
    <property type="entry name" value="NITROREDUCTASE FAMILY PROTEIN"/>
    <property type="match status" value="1"/>
</dbReference>
<evidence type="ECO:0000313" key="2">
    <source>
        <dbReference type="EMBL" id="MCY0965625.1"/>
    </source>
</evidence>
<name>A0A9X3EEC4_9GAMM</name>
<dbReference type="Pfam" id="PF00881">
    <property type="entry name" value="Nitroreductase"/>
    <property type="match status" value="1"/>
</dbReference>
<dbReference type="Gene3D" id="3.40.109.10">
    <property type="entry name" value="NADH Oxidase"/>
    <property type="match status" value="2"/>
</dbReference>
<reference evidence="2" key="1">
    <citation type="submission" date="2022-11" db="EMBL/GenBank/DDBJ databases">
        <title>Parathalassolutuus dongxingensis gen. nov., sp. nov., a novel member of family Oceanospirillaceae isolated from a coastal shrimp pond in Guangxi, China.</title>
        <authorList>
            <person name="Chen H."/>
        </authorList>
    </citation>
    <scope>NUCLEOTIDE SEQUENCE</scope>
    <source>
        <strain evidence="2">G-43</strain>
    </source>
</reference>
<keyword evidence="3" id="KW-1185">Reference proteome</keyword>
<protein>
    <submittedName>
        <fullName evidence="2">SagB/ThcOx family dehydrogenase</fullName>
    </submittedName>
</protein>
<dbReference type="InterPro" id="IPR029479">
    <property type="entry name" value="Nitroreductase"/>
</dbReference>
<accession>A0A9X3EEC4</accession>
<dbReference type="EMBL" id="JAPNOA010000028">
    <property type="protein sequence ID" value="MCY0965625.1"/>
    <property type="molecule type" value="Genomic_DNA"/>
</dbReference>
<dbReference type="RefSeq" id="WP_283173839.1">
    <property type="nucleotide sequence ID" value="NZ_JAPNOA010000028.1"/>
</dbReference>
<dbReference type="PANTHER" id="PTHR42741">
    <property type="entry name" value="NITROREDUCTASE FAMILY PROTEIN"/>
    <property type="match status" value="1"/>
</dbReference>
<feature type="domain" description="Nitroreductase" evidence="1">
    <location>
        <begin position="322"/>
        <end position="519"/>
    </location>
</feature>
<dbReference type="SUPFAM" id="SSF55469">
    <property type="entry name" value="FMN-dependent nitroreductase-like"/>
    <property type="match status" value="1"/>
</dbReference>
<comment type="caution">
    <text evidence="2">The sequence shown here is derived from an EMBL/GenBank/DDBJ whole genome shotgun (WGS) entry which is preliminary data.</text>
</comment>